<comment type="caution">
    <text evidence="3">The sequence shown here is derived from an EMBL/GenBank/DDBJ whole genome shotgun (WGS) entry which is preliminary data.</text>
</comment>
<evidence type="ECO:0000256" key="2">
    <source>
        <dbReference type="SAM" id="MobiDB-lite"/>
    </source>
</evidence>
<dbReference type="EMBL" id="QUNS01000008">
    <property type="protein sequence ID" value="REH46385.1"/>
    <property type="molecule type" value="Genomic_DNA"/>
</dbReference>
<dbReference type="OrthoDB" id="1488184at2"/>
<reference evidence="3 4" key="1">
    <citation type="submission" date="2018-08" db="EMBL/GenBank/DDBJ databases">
        <title>Genomic Encyclopedia of Type Strains, Phase IV (KMG-IV): sequencing the most valuable type-strain genomes for metagenomic binning, comparative biology and taxonomic classification.</title>
        <authorList>
            <person name="Goeker M."/>
        </authorList>
    </citation>
    <scope>NUCLEOTIDE SEQUENCE [LARGE SCALE GENOMIC DNA]</scope>
    <source>
        <strain evidence="3 4">DSM 18841</strain>
    </source>
</reference>
<dbReference type="InterPro" id="IPR045538">
    <property type="entry name" value="CIS_TMP"/>
</dbReference>
<gene>
    <name evidence="3" type="ORF">C7448_10855</name>
</gene>
<feature type="compositionally biased region" description="Basic and acidic residues" evidence="2">
    <location>
        <begin position="378"/>
        <end position="399"/>
    </location>
</feature>
<organism evidence="3 4">
    <name type="scientific">Tenacibaculum gallaicum</name>
    <dbReference type="NCBI Taxonomy" id="561505"/>
    <lineage>
        <taxon>Bacteria</taxon>
        <taxon>Pseudomonadati</taxon>
        <taxon>Bacteroidota</taxon>
        <taxon>Flavobacteriia</taxon>
        <taxon>Flavobacteriales</taxon>
        <taxon>Flavobacteriaceae</taxon>
        <taxon>Tenacibaculum</taxon>
    </lineage>
</organism>
<proteinExistence type="predicted"/>
<sequence length="621" mass="73137">MAAQEHTIQKVFVEVNTKSKKVAEECKNTIENFLQKEVFPEIEKYFNSQEIEYEAYIQQIENLNIEVNISNSNVSINDSSTKREIKEQLITKLKTIFKEPELHEVAIKTSTVSESKLDTFFHFLQHGITGWRSQNKEKNFTKKVLFEITENQSFEERFLKSLRDPVQKKRLIQQFKAEELQILFLSIFNKPKGYESFLTTIKKFGFKNHKTKNKVWDFFIKAIINNDFSRIVDVIQEEIIILKRTTFLKNYTEELIFFLEELVLESTIFKNQINVEKLKELGIKIDKKQEKAKEENIDIIDDFGKNHKKDEGTNTIRSNKKRVKKTNKIDLEVNNTHGQNIINKQNIEKNKVVDEKLTFKNKEIDSLNLPISFEESDNQNKKEDLKKQLSPKEKKKEVKEELSTKIQQKSKNIYKGKDVTLKNEKALKDQKRAEYKRRHNEALKNTFLSKKEIVSEFKTHIVKNAGLILLHPFLKQFFNSCGFLDKENKIIKPTEAVHLLHYVATKKEQQFENSLVFEKFLCNIPIQSSIERNIVLGDELKEKSEELLKAVLQNWAVLKNSSNDLLRNEYLQREGKLDLTKDNPTLTVERKTQDILVDTKLPWNIGMSKLPWMKELIITNW</sequence>
<name>A0A3E0HJZ1_9FLAO</name>
<feature type="region of interest" description="Disordered" evidence="2">
    <location>
        <begin position="375"/>
        <end position="399"/>
    </location>
</feature>
<keyword evidence="4" id="KW-1185">Reference proteome</keyword>
<dbReference type="Pfam" id="PF19268">
    <property type="entry name" value="CIS_TMP"/>
    <property type="match status" value="1"/>
</dbReference>
<keyword evidence="1" id="KW-0175">Coiled coil</keyword>
<feature type="coiled-coil region" evidence="1">
    <location>
        <begin position="46"/>
        <end position="73"/>
    </location>
</feature>
<dbReference type="Proteomes" id="UP000256884">
    <property type="component" value="Unassembled WGS sequence"/>
</dbReference>
<evidence type="ECO:0000256" key="1">
    <source>
        <dbReference type="SAM" id="Coils"/>
    </source>
</evidence>
<evidence type="ECO:0000313" key="3">
    <source>
        <dbReference type="EMBL" id="REH46385.1"/>
    </source>
</evidence>
<accession>A0A3E0HJZ1</accession>
<evidence type="ECO:0000313" key="4">
    <source>
        <dbReference type="Proteomes" id="UP000256884"/>
    </source>
</evidence>
<protein>
    <submittedName>
        <fullName evidence="3">Uncharacterized protein</fullName>
    </submittedName>
</protein>
<dbReference type="AlphaFoldDB" id="A0A3E0HJZ1"/>
<dbReference type="RefSeq" id="WP_115901855.1">
    <property type="nucleotide sequence ID" value="NZ_QUNS01000008.1"/>
</dbReference>